<dbReference type="SMART" id="SM00382">
    <property type="entry name" value="AAA"/>
    <property type="match status" value="1"/>
</dbReference>
<keyword evidence="9" id="KW-1185">Reference proteome</keyword>
<dbReference type="PROSITE" id="PS00211">
    <property type="entry name" value="ABC_TRANSPORTER_1"/>
    <property type="match status" value="1"/>
</dbReference>
<dbReference type="GO" id="GO:0008643">
    <property type="term" value="P:carbohydrate transport"/>
    <property type="evidence" value="ECO:0007669"/>
    <property type="project" value="InterPro"/>
</dbReference>
<dbReference type="RefSeq" id="WP_188888028.1">
    <property type="nucleotide sequence ID" value="NZ_BMHY01000002.1"/>
</dbReference>
<evidence type="ECO:0000256" key="1">
    <source>
        <dbReference type="ARBA" id="ARBA00022448"/>
    </source>
</evidence>
<keyword evidence="2" id="KW-1003">Cell membrane</keyword>
<dbReference type="GO" id="GO:0016887">
    <property type="term" value="F:ATP hydrolysis activity"/>
    <property type="evidence" value="ECO:0007669"/>
    <property type="project" value="InterPro"/>
</dbReference>
<evidence type="ECO:0000256" key="3">
    <source>
        <dbReference type="ARBA" id="ARBA00022741"/>
    </source>
</evidence>
<keyword evidence="6" id="KW-0472">Membrane</keyword>
<accession>A0A917GXJ8</accession>
<dbReference type="CDD" id="cd03301">
    <property type="entry name" value="ABC_MalK_N"/>
    <property type="match status" value="1"/>
</dbReference>
<dbReference type="Gene3D" id="3.40.50.300">
    <property type="entry name" value="P-loop containing nucleotide triphosphate hydrolases"/>
    <property type="match status" value="1"/>
</dbReference>
<dbReference type="InterPro" id="IPR008995">
    <property type="entry name" value="Mo/tungstate-bd_C_term_dom"/>
</dbReference>
<evidence type="ECO:0000313" key="8">
    <source>
        <dbReference type="EMBL" id="GGG60210.1"/>
    </source>
</evidence>
<dbReference type="GO" id="GO:0055052">
    <property type="term" value="C:ATP-binding cassette (ABC) transporter complex, substrate-binding subunit-containing"/>
    <property type="evidence" value="ECO:0007669"/>
    <property type="project" value="TreeGrafter"/>
</dbReference>
<evidence type="ECO:0000256" key="4">
    <source>
        <dbReference type="ARBA" id="ARBA00022840"/>
    </source>
</evidence>
<dbReference type="InterPro" id="IPR047641">
    <property type="entry name" value="ABC_transpr_MalK/UgpC-like"/>
</dbReference>
<evidence type="ECO:0000313" key="9">
    <source>
        <dbReference type="Proteomes" id="UP000600247"/>
    </source>
</evidence>
<sequence>MSSIVLENVEKKYGDKSIIENLNLTIESGSFTVLVGPSGCGKSTTLRMIAGLEENTGGTIFIGGQNMNKVEPGKRNLAMVFQNYALYPTMTVEQNIEYGLKNNKVPKEERKRLIEDIAETVGITKHLHKKPEFLSGGERQRLALARAMVKKPAIFLMDEPLSNLDAKLRQQMRTELIELHKKLGATFVYVTHDQVEAMSMGTKIVLMDGGKVMQEDTPRRMYQQPDNIFSSKFIGTPAMNILELQYSQNALQQLAPKGAKYVGFRPEKIKFNLDAIEPAARNSVIAFEGVLTAREILGAETIYKADLDRSQNIAIKCFDSLERDLSKTTMYVEPTHLAFFDNDEKRIYGTNSTSKSSELSSERS</sequence>
<dbReference type="AlphaFoldDB" id="A0A917GXJ8"/>
<name>A0A917GXJ8_9BACL</name>
<keyword evidence="4 8" id="KW-0067">ATP-binding</keyword>
<dbReference type="Proteomes" id="UP000600247">
    <property type="component" value="Unassembled WGS sequence"/>
</dbReference>
<evidence type="ECO:0000256" key="2">
    <source>
        <dbReference type="ARBA" id="ARBA00022475"/>
    </source>
</evidence>
<dbReference type="PROSITE" id="PS50893">
    <property type="entry name" value="ABC_TRANSPORTER_2"/>
    <property type="match status" value="1"/>
</dbReference>
<dbReference type="FunFam" id="3.40.50.300:FF:000042">
    <property type="entry name" value="Maltose/maltodextrin ABC transporter, ATP-binding protein"/>
    <property type="match status" value="1"/>
</dbReference>
<dbReference type="GO" id="GO:0005524">
    <property type="term" value="F:ATP binding"/>
    <property type="evidence" value="ECO:0007669"/>
    <property type="project" value="UniProtKB-KW"/>
</dbReference>
<dbReference type="Pfam" id="PF00005">
    <property type="entry name" value="ABC_tran"/>
    <property type="match status" value="1"/>
</dbReference>
<keyword evidence="3" id="KW-0547">Nucleotide-binding</keyword>
<dbReference type="SUPFAM" id="SSF50331">
    <property type="entry name" value="MOP-like"/>
    <property type="match status" value="1"/>
</dbReference>
<dbReference type="PANTHER" id="PTHR43875">
    <property type="entry name" value="MALTODEXTRIN IMPORT ATP-BINDING PROTEIN MSMX"/>
    <property type="match status" value="1"/>
</dbReference>
<evidence type="ECO:0000256" key="5">
    <source>
        <dbReference type="ARBA" id="ARBA00022967"/>
    </source>
</evidence>
<dbReference type="InterPro" id="IPR003439">
    <property type="entry name" value="ABC_transporter-like_ATP-bd"/>
</dbReference>
<dbReference type="PANTHER" id="PTHR43875:SF15">
    <property type="entry name" value="TREHALOSE IMPORT ATP-BINDING PROTEIN SUGC"/>
    <property type="match status" value="1"/>
</dbReference>
<feature type="domain" description="ABC transporter" evidence="7">
    <location>
        <begin position="4"/>
        <end position="234"/>
    </location>
</feature>
<proteinExistence type="predicted"/>
<dbReference type="InterPro" id="IPR015855">
    <property type="entry name" value="ABC_transpr_MalK-like"/>
</dbReference>
<gene>
    <name evidence="8" type="ORF">GCM10010918_11770</name>
</gene>
<dbReference type="InterPro" id="IPR003593">
    <property type="entry name" value="AAA+_ATPase"/>
</dbReference>
<dbReference type="InterPro" id="IPR027417">
    <property type="entry name" value="P-loop_NTPase"/>
</dbReference>
<reference evidence="8 9" key="1">
    <citation type="journal article" date="2014" name="Int. J. Syst. Evol. Microbiol.">
        <title>Complete genome sequence of Corynebacterium casei LMG S-19264T (=DSM 44701T), isolated from a smear-ripened cheese.</title>
        <authorList>
            <consortium name="US DOE Joint Genome Institute (JGI-PGF)"/>
            <person name="Walter F."/>
            <person name="Albersmeier A."/>
            <person name="Kalinowski J."/>
            <person name="Ruckert C."/>
        </authorList>
    </citation>
    <scope>NUCLEOTIDE SEQUENCE [LARGE SCALE GENOMIC DNA]</scope>
    <source>
        <strain evidence="8 9">CGMCC 1.15286</strain>
    </source>
</reference>
<keyword evidence="1" id="KW-0813">Transport</keyword>
<dbReference type="GO" id="GO:0140359">
    <property type="term" value="F:ABC-type transporter activity"/>
    <property type="evidence" value="ECO:0007669"/>
    <property type="project" value="InterPro"/>
</dbReference>
<keyword evidence="5" id="KW-1278">Translocase</keyword>
<dbReference type="EMBL" id="BMHY01000002">
    <property type="protein sequence ID" value="GGG60210.1"/>
    <property type="molecule type" value="Genomic_DNA"/>
</dbReference>
<dbReference type="SUPFAM" id="SSF52540">
    <property type="entry name" value="P-loop containing nucleoside triphosphate hydrolases"/>
    <property type="match status" value="1"/>
</dbReference>
<protein>
    <submittedName>
        <fullName evidence="8">ABC transporter ATP-binding protein</fullName>
    </submittedName>
</protein>
<dbReference type="Gene3D" id="2.40.50.100">
    <property type="match status" value="1"/>
</dbReference>
<organism evidence="8 9">
    <name type="scientific">Paenibacillus radicis</name>
    <name type="common">ex Gao et al. 2016</name>
    <dbReference type="NCBI Taxonomy" id="1737354"/>
    <lineage>
        <taxon>Bacteria</taxon>
        <taxon>Bacillati</taxon>
        <taxon>Bacillota</taxon>
        <taxon>Bacilli</taxon>
        <taxon>Bacillales</taxon>
        <taxon>Paenibacillaceae</taxon>
        <taxon>Paenibacillus</taxon>
    </lineage>
</organism>
<comment type="caution">
    <text evidence="8">The sequence shown here is derived from an EMBL/GenBank/DDBJ whole genome shotgun (WGS) entry which is preliminary data.</text>
</comment>
<dbReference type="InterPro" id="IPR017871">
    <property type="entry name" value="ABC_transporter-like_CS"/>
</dbReference>
<evidence type="ECO:0000256" key="6">
    <source>
        <dbReference type="ARBA" id="ARBA00023136"/>
    </source>
</evidence>
<evidence type="ECO:0000259" key="7">
    <source>
        <dbReference type="PROSITE" id="PS50893"/>
    </source>
</evidence>